<feature type="region of interest" description="Disordered" evidence="1">
    <location>
        <begin position="138"/>
        <end position="216"/>
    </location>
</feature>
<keyword evidence="3" id="KW-1185">Reference proteome</keyword>
<reference evidence="2" key="1">
    <citation type="submission" date="2018-12" db="EMBL/GenBank/DDBJ databases">
        <authorList>
            <person name="Syme R.A."/>
            <person name="Farfan-Caceres L."/>
            <person name="Lichtenzveig J."/>
        </authorList>
    </citation>
    <scope>NUCLEOTIDE SEQUENCE</scope>
    <source>
        <strain evidence="2">Al4</strain>
    </source>
</reference>
<accession>A0A8H7IY95</accession>
<dbReference type="Proteomes" id="UP000651452">
    <property type="component" value="Unassembled WGS sequence"/>
</dbReference>
<sequence length="216" mass="23245">MQRPARLLQLKDTAHLHGLWLGRFQPAIHSECKIDIQSAPSTAKGAILFPLDGCTDPQGPPFWPCSAVIALRACTESSFSCPGPVVLHHTLTSGHNAPPPPPKARCCQRPPARRLAKPSPEFPWSLCPLPPARLPSGPLLTCPGPPTHKAQRKAAPRRREGSSSPSGLPLAGSTPLHASTRRQQRPRPRLHGRLARDALVDCHPAAQGVKREKASS</sequence>
<comment type="caution">
    <text evidence="2">The sequence shown here is derived from an EMBL/GenBank/DDBJ whole genome shotgun (WGS) entry which is preliminary data.</text>
</comment>
<dbReference type="EMBL" id="RZGK01000012">
    <property type="protein sequence ID" value="KAF9694920.1"/>
    <property type="molecule type" value="Genomic_DNA"/>
</dbReference>
<protein>
    <submittedName>
        <fullName evidence="2">Uncharacterized protein</fullName>
    </submittedName>
</protein>
<gene>
    <name evidence="2" type="ORF">EKO04_006894</name>
</gene>
<reference evidence="2" key="2">
    <citation type="submission" date="2020-09" db="EMBL/GenBank/DDBJ databases">
        <title>Reference genome assembly for Australian Ascochyta lentis isolate Al4.</title>
        <authorList>
            <person name="Lee R.C."/>
            <person name="Farfan-Caceres L.M."/>
            <person name="Debler J.W."/>
            <person name="Williams A.H."/>
            <person name="Henares B.M."/>
        </authorList>
    </citation>
    <scope>NUCLEOTIDE SEQUENCE</scope>
    <source>
        <strain evidence="2">Al4</strain>
    </source>
</reference>
<proteinExistence type="predicted"/>
<evidence type="ECO:0000313" key="2">
    <source>
        <dbReference type="EMBL" id="KAF9694920.1"/>
    </source>
</evidence>
<dbReference type="AlphaFoldDB" id="A0A8H7IY95"/>
<feature type="region of interest" description="Disordered" evidence="1">
    <location>
        <begin position="92"/>
        <end position="114"/>
    </location>
</feature>
<feature type="compositionally biased region" description="Low complexity" evidence="1">
    <location>
        <begin position="162"/>
        <end position="176"/>
    </location>
</feature>
<feature type="compositionally biased region" description="Basic residues" evidence="1">
    <location>
        <begin position="179"/>
        <end position="193"/>
    </location>
</feature>
<evidence type="ECO:0000313" key="3">
    <source>
        <dbReference type="Proteomes" id="UP000651452"/>
    </source>
</evidence>
<evidence type="ECO:0000256" key="1">
    <source>
        <dbReference type="SAM" id="MobiDB-lite"/>
    </source>
</evidence>
<name>A0A8H7IY95_9PLEO</name>
<organism evidence="2 3">
    <name type="scientific">Ascochyta lentis</name>
    <dbReference type="NCBI Taxonomy" id="205686"/>
    <lineage>
        <taxon>Eukaryota</taxon>
        <taxon>Fungi</taxon>
        <taxon>Dikarya</taxon>
        <taxon>Ascomycota</taxon>
        <taxon>Pezizomycotina</taxon>
        <taxon>Dothideomycetes</taxon>
        <taxon>Pleosporomycetidae</taxon>
        <taxon>Pleosporales</taxon>
        <taxon>Pleosporineae</taxon>
        <taxon>Didymellaceae</taxon>
        <taxon>Ascochyta</taxon>
    </lineage>
</organism>